<evidence type="ECO:0000256" key="2">
    <source>
        <dbReference type="ARBA" id="ARBA00023242"/>
    </source>
</evidence>
<evidence type="ECO:0000313" key="5">
    <source>
        <dbReference type="Proteomes" id="UP000274922"/>
    </source>
</evidence>
<feature type="region of interest" description="Disordered" evidence="3">
    <location>
        <begin position="13"/>
        <end position="269"/>
    </location>
</feature>
<dbReference type="Gene3D" id="3.40.50.300">
    <property type="entry name" value="P-loop containing nucleotide triphosphate hydrolases"/>
    <property type="match status" value="1"/>
</dbReference>
<keyword evidence="2" id="KW-0539">Nucleus</keyword>
<evidence type="ECO:0000256" key="1">
    <source>
        <dbReference type="ARBA" id="ARBA00004123"/>
    </source>
</evidence>
<feature type="compositionally biased region" description="Low complexity" evidence="3">
    <location>
        <begin position="433"/>
        <end position="444"/>
    </location>
</feature>
<dbReference type="GO" id="GO:0006260">
    <property type="term" value="P:DNA replication"/>
    <property type="evidence" value="ECO:0007669"/>
    <property type="project" value="InterPro"/>
</dbReference>
<keyword evidence="5" id="KW-1185">Reference proteome</keyword>
<reference evidence="5" key="1">
    <citation type="journal article" date="2018" name="Nat. Microbiol.">
        <title>Leveraging single-cell genomics to expand the fungal tree of life.</title>
        <authorList>
            <person name="Ahrendt S.R."/>
            <person name="Quandt C.A."/>
            <person name="Ciobanu D."/>
            <person name="Clum A."/>
            <person name="Salamov A."/>
            <person name="Andreopoulos B."/>
            <person name="Cheng J.F."/>
            <person name="Woyke T."/>
            <person name="Pelin A."/>
            <person name="Henrissat B."/>
            <person name="Reynolds N.K."/>
            <person name="Benny G.L."/>
            <person name="Smith M.E."/>
            <person name="James T.Y."/>
            <person name="Grigoriev I.V."/>
        </authorList>
    </citation>
    <scope>NUCLEOTIDE SEQUENCE [LARGE SCALE GENOMIC DNA]</scope>
    <source>
        <strain evidence="5">ATCC 52028</strain>
    </source>
</reference>
<protein>
    <submittedName>
        <fullName evidence="4">Uncharacterized protein</fullName>
    </submittedName>
</protein>
<feature type="region of interest" description="Disordered" evidence="3">
    <location>
        <begin position="873"/>
        <end position="974"/>
    </location>
</feature>
<feature type="compositionally biased region" description="Low complexity" evidence="3">
    <location>
        <begin position="121"/>
        <end position="163"/>
    </location>
</feature>
<feature type="region of interest" description="Disordered" evidence="3">
    <location>
        <begin position="740"/>
        <end position="786"/>
    </location>
</feature>
<feature type="compositionally biased region" description="Low complexity" evidence="3">
    <location>
        <begin position="740"/>
        <end position="758"/>
    </location>
</feature>
<accession>A0A4P9X6J8</accession>
<feature type="compositionally biased region" description="Gly residues" evidence="3">
    <location>
        <begin position="937"/>
        <end position="947"/>
    </location>
</feature>
<feature type="compositionally biased region" description="Polar residues" evidence="3">
    <location>
        <begin position="873"/>
        <end position="885"/>
    </location>
</feature>
<gene>
    <name evidence="4" type="ORF">CXG81DRAFT_19308</name>
</gene>
<dbReference type="SUPFAM" id="SSF52540">
    <property type="entry name" value="P-loop containing nucleoside triphosphate hydrolases"/>
    <property type="match status" value="1"/>
</dbReference>
<feature type="compositionally biased region" description="Low complexity" evidence="3">
    <location>
        <begin position="42"/>
        <end position="89"/>
    </location>
</feature>
<dbReference type="STRING" id="1555241.A0A4P9X6J8"/>
<dbReference type="InterPro" id="IPR021110">
    <property type="entry name" value="DNA_rep_checkpnt_protein"/>
</dbReference>
<feature type="compositionally biased region" description="Low complexity" evidence="3">
    <location>
        <begin position="673"/>
        <end position="699"/>
    </location>
</feature>
<feature type="region of interest" description="Disordered" evidence="3">
    <location>
        <begin position="379"/>
        <end position="444"/>
    </location>
</feature>
<name>A0A4P9X6J8_9FUNG</name>
<dbReference type="EMBL" id="ML014198">
    <property type="protein sequence ID" value="RKP00803.1"/>
    <property type="molecule type" value="Genomic_DNA"/>
</dbReference>
<feature type="region of interest" description="Disordered" evidence="3">
    <location>
        <begin position="507"/>
        <end position="532"/>
    </location>
</feature>
<comment type="subcellular location">
    <subcellularLocation>
        <location evidence="1">Nucleus</location>
    </subcellularLocation>
</comment>
<feature type="compositionally biased region" description="Low complexity" evidence="3">
    <location>
        <begin position="210"/>
        <end position="220"/>
    </location>
</feature>
<dbReference type="Pfam" id="PF11719">
    <property type="entry name" value="Drc1-Sld2"/>
    <property type="match status" value="1"/>
</dbReference>
<dbReference type="GO" id="GO:0005634">
    <property type="term" value="C:nucleus"/>
    <property type="evidence" value="ECO:0007669"/>
    <property type="project" value="UniProtKB-SubCell"/>
</dbReference>
<proteinExistence type="predicted"/>
<dbReference type="InterPro" id="IPR027417">
    <property type="entry name" value="P-loop_NTPase"/>
</dbReference>
<sequence>MAKNLMADLAAVAQAMSQHGPDAAASPRRRPSHPLLSADDVLALPSSSPHARPLPLSLPLSPRSAPLRQSSPRSARSPPASAASAAAGAPPLPPVTPTRRRHAPLRCLTGSPVGPRSPRIAATAAGALPPGSPATPTTPTSRPRPAMLSASPLSASHASHRPPVASPLSATKRRRPHAAGGDAVVVQGTPRHAQPVMRPMSSLVPPSGNARLSSPRSAASPKHRLHVARSPASPASRLSRASPLQAAAVVPASSPRSAPPPRTVSTASLSDATLDAQLQKVKWKLKEWERRFVAAYGRPPALTDVDALPEIAATYRTHSKLRRELKRRQAAAAADDAGASSAQSSAAPAAVSSPATVPASAPILTTEAEAETPVLPTAFLLQNRRTQSPTRDPEATAGEAAAGADAASGSGGGGGGDEDEVGPSPHRMERRAAAGAPAPALVRRLGSTRRTLTASLRHASSMPSVLSPRTDVVMATATATATAAAAAADARYAVDVNPHAALFGAHLRRNYQPPPRPLVPEEDEGEEDDAADPARRAVPNHVLLGGTFSARQALRTTTTTTMASATAASYRSNVTTTATTTTTTTTTTAAETASHGGAEATTVDTYAQTTTLATSATAPLPPLAPVPATITGLSPDCLVIHEIAGDAQDASHLRQASQEALLSGKAIAPAAEAPGGATNAPEAAASTAASTAAASTGASEKSRRHWVAPGAFALRMPRRGALSSHQFRRVHTMPNLLQSAATTAAAPSPSPSHAVFPAEASDPPVASLDSDPPSEALTRPAQPLSDAVDVDDAELSEFGDSDAGVDPSPDGVDDDEDALLDDMVEAMAPTAATDAGAATSVSGLTPASARALAAMRDHLAHFADLERGHAAAQATSALANDSQYQRHVHAKRRKLGPTPAERHEKASATLARASRPRAGAVSQNFRAYNLRGKSASRGGGGGGGGARGRGHGRGRGGLATRRAKPAGTSGAACVDAGETNDAQARFDTAAVDDWMLEDVELDADDGTAPPAESSGVAPAAGPQVCMSAVDAAARIDDGLDVLRGGRLVGAQYVDLAPLFSVFGAPYATAEPSARVLRHLLADRHVVAQLRSSAASARGPASDTPVWQLAASLVTFGGHSGLTVVVAATQVRCSQIEASLVGPLLVGKTLTRETAYGDVVRLLQTCHVVIVTPERLQSDAFLAAVQTTRRPLALAVIDAADHYVPSHPQYRFAMTQCLAVLRHMPAAVRPAVLALASPYTDHTLMAALVETLRIATDPTASTSEAAVEVVTDAVADAGANAEGDAGERATPTRLPAALRWHCDVLTEDVQRDERLMTIVDGHTQRNALVLTAYPQQAEQVASRLRRHGIDAETYHGQKGKSQNDAAARQFGTPKCRCLVATTFPALRPELKLHTLVQYALPRGPDAFTDAIAQMASTVTLTAASTAATGAAAAPAPTVAVYTMLLASEYQQLRVKHALAIAHPTEVAMVLRHIHWQSLAPPAALERATRRHAPPSATATAAAVAQPWSRPAAGLLIPERLETTLAFTRQQIDLLVGTLAQAAPQWTFASAYAFFEIRLIKTTLADADRALLSEGGLAFYQALVQHLGGADAPPDARIGLHQLCQWARAPYAVAYKMLLQLRRHRFVAMSPSLPALLLQHVDAQAWGIGDLSRSAASGEERHEAEQVAARFLAAYQAVTQRALTRVDAWWKLMRWNAERSKAAVDGAQSDPAIAALEAWMAGTQPTALLAASPSPPPPPSPLCLTEMEIKYGWSDPELCQTAKREFGFSTLEIRLFLHQERALLLDKAKEAWAVQRRAGLTARDLTLPCAGLNGRHVAALFHGVGSAPFPTALWSRHASWGKCRSLAPADITRIVDAGLAAMLEKPS</sequence>
<evidence type="ECO:0000313" key="4">
    <source>
        <dbReference type="EMBL" id="RKP00803.1"/>
    </source>
</evidence>
<feature type="compositionally biased region" description="Low complexity" evidence="3">
    <location>
        <begin position="228"/>
        <end position="256"/>
    </location>
</feature>
<feature type="compositionally biased region" description="Basic residues" evidence="3">
    <location>
        <begin position="886"/>
        <end position="895"/>
    </location>
</feature>
<evidence type="ECO:0000256" key="3">
    <source>
        <dbReference type="SAM" id="MobiDB-lite"/>
    </source>
</evidence>
<feature type="compositionally biased region" description="Low complexity" evidence="3">
    <location>
        <begin position="397"/>
        <end position="408"/>
    </location>
</feature>
<dbReference type="Gene3D" id="1.10.10.1460">
    <property type="match status" value="1"/>
</dbReference>
<dbReference type="Proteomes" id="UP000274922">
    <property type="component" value="Unassembled WGS sequence"/>
</dbReference>
<feature type="region of interest" description="Disordered" evidence="3">
    <location>
        <begin position="576"/>
        <end position="597"/>
    </location>
</feature>
<organism evidence="4 5">
    <name type="scientific">Caulochytrium protostelioides</name>
    <dbReference type="NCBI Taxonomy" id="1555241"/>
    <lineage>
        <taxon>Eukaryota</taxon>
        <taxon>Fungi</taxon>
        <taxon>Fungi incertae sedis</taxon>
        <taxon>Chytridiomycota</taxon>
        <taxon>Chytridiomycota incertae sedis</taxon>
        <taxon>Chytridiomycetes</taxon>
        <taxon>Caulochytriales</taxon>
        <taxon>Caulochytriaceae</taxon>
        <taxon>Caulochytrium</taxon>
    </lineage>
</organism>
<feature type="compositionally biased region" description="Acidic residues" evidence="3">
    <location>
        <begin position="520"/>
        <end position="531"/>
    </location>
</feature>
<feature type="region of interest" description="Disordered" evidence="3">
    <location>
        <begin position="797"/>
        <end position="816"/>
    </location>
</feature>
<feature type="region of interest" description="Disordered" evidence="3">
    <location>
        <begin position="673"/>
        <end position="704"/>
    </location>
</feature>